<dbReference type="EMBL" id="BMXR01000009">
    <property type="protein sequence ID" value="GGX65365.1"/>
    <property type="molecule type" value="Genomic_DNA"/>
</dbReference>
<evidence type="ECO:0008006" key="4">
    <source>
        <dbReference type="Google" id="ProtNLM"/>
    </source>
</evidence>
<evidence type="ECO:0000313" key="2">
    <source>
        <dbReference type="EMBL" id="GGX65365.1"/>
    </source>
</evidence>
<feature type="chain" id="PRO_5037436788" description="DUF2066 domain-containing protein" evidence="1">
    <location>
        <begin position="21"/>
        <end position="359"/>
    </location>
</feature>
<dbReference type="Proteomes" id="UP000626148">
    <property type="component" value="Unassembled WGS sequence"/>
</dbReference>
<name>A0A918KIR3_9GAMM</name>
<dbReference type="InterPro" id="IPR018642">
    <property type="entry name" value="DUF2066"/>
</dbReference>
<keyword evidence="1" id="KW-0732">Signal</keyword>
<gene>
    <name evidence="2" type="ORF">GCM10007392_36540</name>
</gene>
<evidence type="ECO:0000313" key="3">
    <source>
        <dbReference type="Proteomes" id="UP000626148"/>
    </source>
</evidence>
<proteinExistence type="predicted"/>
<organism evidence="2 3">
    <name type="scientific">Saccharospirillum salsuginis</name>
    <dbReference type="NCBI Taxonomy" id="418750"/>
    <lineage>
        <taxon>Bacteria</taxon>
        <taxon>Pseudomonadati</taxon>
        <taxon>Pseudomonadota</taxon>
        <taxon>Gammaproteobacteria</taxon>
        <taxon>Oceanospirillales</taxon>
        <taxon>Saccharospirillaceae</taxon>
        <taxon>Saccharospirillum</taxon>
    </lineage>
</organism>
<sequence>MSLRPLIALLLVIMSLPLWAAQTLELYDESAILAQNARPSDQNDAVAEALGRVLVRVTGDADIVDTEVGQAMVEDANDYLSTFRFERSDVTLTNLLGEPVATKRMIMRFDRGAVEQSLSRNRLPIWGPKRPETLIWMADRLDGSNRILADSDNSDLAQALKSSARERGVPLTLPLMDLDDSFQVNFTDIYGLFTADITEASERYRPDAVVLARLARENQGYQADFVFMMSDDRQRFRVQAESEEALMQAMVDRIAGRLADQYAVVMDPSMAGQISLRINAVNNLATLAAVERYLDSLNLVTSVTLRQVQPESVQFDLDISGDRNQLRDALALDERLQSVEEDDLQSQLDTELVYEWTER</sequence>
<comment type="caution">
    <text evidence="2">The sequence shown here is derived from an EMBL/GenBank/DDBJ whole genome shotgun (WGS) entry which is preliminary data.</text>
</comment>
<reference evidence="2" key="2">
    <citation type="submission" date="2020-09" db="EMBL/GenBank/DDBJ databases">
        <authorList>
            <person name="Sun Q."/>
            <person name="Kim S."/>
        </authorList>
    </citation>
    <scope>NUCLEOTIDE SEQUENCE</scope>
    <source>
        <strain evidence="2">KCTC 22169</strain>
    </source>
</reference>
<reference evidence="2" key="1">
    <citation type="journal article" date="2014" name="Int. J. Syst. Evol. Microbiol.">
        <title>Complete genome sequence of Corynebacterium casei LMG S-19264T (=DSM 44701T), isolated from a smear-ripened cheese.</title>
        <authorList>
            <consortium name="US DOE Joint Genome Institute (JGI-PGF)"/>
            <person name="Walter F."/>
            <person name="Albersmeier A."/>
            <person name="Kalinowski J."/>
            <person name="Ruckert C."/>
        </authorList>
    </citation>
    <scope>NUCLEOTIDE SEQUENCE</scope>
    <source>
        <strain evidence="2">KCTC 22169</strain>
    </source>
</reference>
<dbReference type="Pfam" id="PF09839">
    <property type="entry name" value="DUF2066"/>
    <property type="match status" value="1"/>
</dbReference>
<protein>
    <recommendedName>
        <fullName evidence="4">DUF2066 domain-containing protein</fullName>
    </recommendedName>
</protein>
<dbReference type="AlphaFoldDB" id="A0A918KIR3"/>
<keyword evidence="3" id="KW-1185">Reference proteome</keyword>
<dbReference type="RefSeq" id="WP_189611355.1">
    <property type="nucleotide sequence ID" value="NZ_BMXR01000009.1"/>
</dbReference>
<accession>A0A918KIR3</accession>
<evidence type="ECO:0000256" key="1">
    <source>
        <dbReference type="SAM" id="SignalP"/>
    </source>
</evidence>
<feature type="signal peptide" evidence="1">
    <location>
        <begin position="1"/>
        <end position="20"/>
    </location>
</feature>